<dbReference type="SMART" id="SM00041">
    <property type="entry name" value="CT"/>
    <property type="match status" value="1"/>
</dbReference>
<reference evidence="7" key="2">
    <citation type="submission" date="2025-08" db="UniProtKB">
        <authorList>
            <consortium name="Ensembl"/>
        </authorList>
    </citation>
    <scope>IDENTIFICATION</scope>
    <source>
        <strain evidence="7">Thoroughbred</strain>
    </source>
</reference>
<evidence type="ECO:0000256" key="5">
    <source>
        <dbReference type="PROSITE-ProRule" id="PRU00039"/>
    </source>
</evidence>
<accession>A0A9L0TTD0</accession>
<evidence type="ECO:0000259" key="6">
    <source>
        <dbReference type="PROSITE" id="PS01225"/>
    </source>
</evidence>
<reference evidence="7 8" key="1">
    <citation type="journal article" date="2009" name="Science">
        <title>Genome sequence, comparative analysis, and population genetics of the domestic horse.</title>
        <authorList>
            <consortium name="Broad Institute Genome Sequencing Platform"/>
            <consortium name="Broad Institute Whole Genome Assembly Team"/>
            <person name="Wade C.M."/>
            <person name="Giulotto E."/>
            <person name="Sigurdsson S."/>
            <person name="Zoli M."/>
            <person name="Gnerre S."/>
            <person name="Imsland F."/>
            <person name="Lear T.L."/>
            <person name="Adelson D.L."/>
            <person name="Bailey E."/>
            <person name="Bellone R.R."/>
            <person name="Bloecker H."/>
            <person name="Distl O."/>
            <person name="Edgar R.C."/>
            <person name="Garber M."/>
            <person name="Leeb T."/>
            <person name="Mauceli E."/>
            <person name="MacLeod J.N."/>
            <person name="Penedo M.C.T."/>
            <person name="Raison J.M."/>
            <person name="Sharpe T."/>
            <person name="Vogel J."/>
            <person name="Andersson L."/>
            <person name="Antczak D.F."/>
            <person name="Biagi T."/>
            <person name="Binns M.M."/>
            <person name="Chowdhary B.P."/>
            <person name="Coleman S.J."/>
            <person name="Della Valle G."/>
            <person name="Fryc S."/>
            <person name="Guerin G."/>
            <person name="Hasegawa T."/>
            <person name="Hill E.W."/>
            <person name="Jurka J."/>
            <person name="Kiialainen A."/>
            <person name="Lindgren G."/>
            <person name="Liu J."/>
            <person name="Magnani E."/>
            <person name="Mickelson J.R."/>
            <person name="Murray J."/>
            <person name="Nergadze S.G."/>
            <person name="Onofrio R."/>
            <person name="Pedroni S."/>
            <person name="Piras M.F."/>
            <person name="Raudsepp T."/>
            <person name="Rocchi M."/>
            <person name="Roeed K.H."/>
            <person name="Ryder O.A."/>
            <person name="Searle S."/>
            <person name="Skow L."/>
            <person name="Swinburne J.E."/>
            <person name="Syvaenen A.C."/>
            <person name="Tozaki T."/>
            <person name="Valberg S.J."/>
            <person name="Vaudin M."/>
            <person name="White J.R."/>
            <person name="Zody M.C."/>
            <person name="Lander E.S."/>
            <person name="Lindblad-Toh K."/>
        </authorList>
    </citation>
    <scope>NUCLEOTIDE SEQUENCE [LARGE SCALE GENOMIC DNA]</scope>
    <source>
        <strain evidence="7 8">Thoroughbred</strain>
    </source>
</reference>
<protein>
    <submittedName>
        <fullName evidence="7">Cellular communication network factor 6</fullName>
    </submittedName>
</protein>
<organism evidence="7 8">
    <name type="scientific">Equus caballus</name>
    <name type="common">Horse</name>
    <dbReference type="NCBI Taxonomy" id="9796"/>
    <lineage>
        <taxon>Eukaryota</taxon>
        <taxon>Metazoa</taxon>
        <taxon>Chordata</taxon>
        <taxon>Craniata</taxon>
        <taxon>Vertebrata</taxon>
        <taxon>Euteleostomi</taxon>
        <taxon>Mammalia</taxon>
        <taxon>Eutheria</taxon>
        <taxon>Laurasiatheria</taxon>
        <taxon>Perissodactyla</taxon>
        <taxon>Equidae</taxon>
        <taxon>Equus</taxon>
    </lineage>
</organism>
<dbReference type="InterPro" id="IPR050941">
    <property type="entry name" value="CCN"/>
</dbReference>
<dbReference type="InterPro" id="IPR006207">
    <property type="entry name" value="Cys_knot_C"/>
</dbReference>
<comment type="caution">
    <text evidence="5">Lacks conserved residue(s) required for the propagation of feature annotation.</text>
</comment>
<evidence type="ECO:0000256" key="4">
    <source>
        <dbReference type="ARBA" id="ARBA00023157"/>
    </source>
</evidence>
<dbReference type="InterPro" id="IPR006208">
    <property type="entry name" value="Glyco_hormone_CN"/>
</dbReference>
<evidence type="ECO:0000256" key="1">
    <source>
        <dbReference type="ARBA" id="ARBA00004613"/>
    </source>
</evidence>
<dbReference type="AlphaFoldDB" id="A0A9L0TTD0"/>
<dbReference type="Ensembl" id="ENSECAT00000124867.1">
    <property type="protein sequence ID" value="ENSECAP00000089998.1"/>
    <property type="gene ID" value="ENSECAG00000013347.4"/>
</dbReference>
<keyword evidence="8" id="KW-1185">Reference proteome</keyword>
<evidence type="ECO:0000313" key="7">
    <source>
        <dbReference type="Ensembl" id="ENSECAP00000089998.1"/>
    </source>
</evidence>
<dbReference type="Pfam" id="PF00007">
    <property type="entry name" value="Cys_knot"/>
    <property type="match status" value="1"/>
</dbReference>
<evidence type="ECO:0000256" key="3">
    <source>
        <dbReference type="ARBA" id="ARBA00022729"/>
    </source>
</evidence>
<sequence length="139" mass="15278">MAVDAVKSVPSNQGTSAMKLTSATLTKGCTVTTQQTGLGTRLECVHIPKGKTCQPTFQLSKAEKFIFSGCSSTRSYKPTFCGICLDKRCCVPNKSKMITVQFDCPNEGSFKWKMLWITSCVCQRSCRDPGDIFSELKIL</sequence>
<keyword evidence="2" id="KW-0964">Secreted</keyword>
<gene>
    <name evidence="7" type="primary">CCN6</name>
</gene>
<keyword evidence="4" id="KW-1015">Disulfide bond</keyword>
<proteinExistence type="predicted"/>
<evidence type="ECO:0000256" key="2">
    <source>
        <dbReference type="ARBA" id="ARBA00022525"/>
    </source>
</evidence>
<dbReference type="GO" id="GO:0005576">
    <property type="term" value="C:extracellular region"/>
    <property type="evidence" value="ECO:0007669"/>
    <property type="project" value="UniProtKB-SubCell"/>
</dbReference>
<feature type="domain" description="CTCK" evidence="6">
    <location>
        <begin position="44"/>
        <end position="127"/>
    </location>
</feature>
<dbReference type="PROSITE" id="PS01225">
    <property type="entry name" value="CTCK_2"/>
    <property type="match status" value="1"/>
</dbReference>
<reference evidence="7" key="3">
    <citation type="submission" date="2025-09" db="UniProtKB">
        <authorList>
            <consortium name="Ensembl"/>
        </authorList>
    </citation>
    <scope>IDENTIFICATION</scope>
    <source>
        <strain evidence="7">Thoroughbred</strain>
    </source>
</reference>
<dbReference type="PANTHER" id="PTHR11348">
    <property type="entry name" value="CONNECTIVE TISSUE GROWTH FACTOR-RELATED"/>
    <property type="match status" value="1"/>
</dbReference>
<evidence type="ECO:0000313" key="8">
    <source>
        <dbReference type="Proteomes" id="UP000002281"/>
    </source>
</evidence>
<keyword evidence="3" id="KW-0732">Signal</keyword>
<dbReference type="Proteomes" id="UP000002281">
    <property type="component" value="Chromosome 10"/>
</dbReference>
<name>A0A9L0TTD0_HORSE</name>
<dbReference type="PANTHER" id="PTHR11348:SF3">
    <property type="entry name" value="CELLULAR COMMUNICATION NETWORK FACTOR 6"/>
    <property type="match status" value="1"/>
</dbReference>
<comment type="subcellular location">
    <subcellularLocation>
        <location evidence="1">Secreted</location>
    </subcellularLocation>
</comment>
<dbReference type="GeneTree" id="ENSGT00940000160119"/>